<keyword evidence="6" id="KW-1185">Reference proteome</keyword>
<evidence type="ECO:0000256" key="3">
    <source>
        <dbReference type="ARBA" id="ARBA00022525"/>
    </source>
</evidence>
<dbReference type="GeneID" id="114251729"/>
<protein>
    <submittedName>
        <fullName evidence="7">Uncharacterized protein LOC114251729</fullName>
    </submittedName>
</protein>
<evidence type="ECO:0000313" key="7">
    <source>
        <dbReference type="RefSeq" id="XP_028041909.1"/>
    </source>
</evidence>
<dbReference type="GO" id="GO:0005576">
    <property type="term" value="C:extracellular region"/>
    <property type="evidence" value="ECO:0007669"/>
    <property type="project" value="UniProtKB-SubCell"/>
</dbReference>
<name>A0A6J2KP35_BOMMA</name>
<dbReference type="CTD" id="64146"/>
<dbReference type="Proteomes" id="UP000504629">
    <property type="component" value="Unplaced"/>
</dbReference>
<gene>
    <name evidence="7" type="primary">LOC114251729</name>
</gene>
<accession>A0A6J2KP35</accession>
<keyword evidence="4" id="KW-0027">Amidation</keyword>
<comment type="subcellular location">
    <subcellularLocation>
        <location evidence="1">Secreted</location>
    </subcellularLocation>
</comment>
<keyword evidence="3" id="KW-0964">Secreted</keyword>
<reference evidence="7" key="1">
    <citation type="submission" date="2025-08" db="UniProtKB">
        <authorList>
            <consortium name="RefSeq"/>
        </authorList>
    </citation>
    <scope>IDENTIFICATION</scope>
    <source>
        <tissue evidence="7">Silk gland</tissue>
    </source>
</reference>
<dbReference type="InterPro" id="IPR009396">
    <property type="entry name" value="Pigment_DH"/>
</dbReference>
<feature type="signal peptide" evidence="5">
    <location>
        <begin position="1"/>
        <end position="22"/>
    </location>
</feature>
<dbReference type="RefSeq" id="XP_028041909.1">
    <property type="nucleotide sequence ID" value="XM_028186108.1"/>
</dbReference>
<dbReference type="GO" id="GO:0005179">
    <property type="term" value="F:hormone activity"/>
    <property type="evidence" value="ECO:0007669"/>
    <property type="project" value="InterPro"/>
</dbReference>
<dbReference type="GO" id="GO:0009416">
    <property type="term" value="P:response to light stimulus"/>
    <property type="evidence" value="ECO:0007669"/>
    <property type="project" value="InterPro"/>
</dbReference>
<evidence type="ECO:0000256" key="4">
    <source>
        <dbReference type="ARBA" id="ARBA00022815"/>
    </source>
</evidence>
<comment type="similarity">
    <text evidence="2">Belongs to the arthropod PDH family.</text>
</comment>
<evidence type="ECO:0000256" key="1">
    <source>
        <dbReference type="ARBA" id="ARBA00004613"/>
    </source>
</evidence>
<evidence type="ECO:0000313" key="6">
    <source>
        <dbReference type="Proteomes" id="UP000504629"/>
    </source>
</evidence>
<dbReference type="OrthoDB" id="8178425at2759"/>
<dbReference type="Pfam" id="PF06324">
    <property type="entry name" value="Pigment_DH"/>
    <property type="match status" value="1"/>
</dbReference>
<proteinExistence type="inferred from homology"/>
<dbReference type="AlphaFoldDB" id="A0A6J2KP35"/>
<feature type="chain" id="PRO_5026931506" evidence="5">
    <location>
        <begin position="23"/>
        <end position="108"/>
    </location>
</feature>
<organism evidence="6 7">
    <name type="scientific">Bombyx mandarina</name>
    <name type="common">Wild silk moth</name>
    <name type="synonym">Wild silkworm</name>
    <dbReference type="NCBI Taxonomy" id="7092"/>
    <lineage>
        <taxon>Eukaryota</taxon>
        <taxon>Metazoa</taxon>
        <taxon>Ecdysozoa</taxon>
        <taxon>Arthropoda</taxon>
        <taxon>Hexapoda</taxon>
        <taxon>Insecta</taxon>
        <taxon>Pterygota</taxon>
        <taxon>Neoptera</taxon>
        <taxon>Endopterygota</taxon>
        <taxon>Lepidoptera</taxon>
        <taxon>Glossata</taxon>
        <taxon>Ditrysia</taxon>
        <taxon>Bombycoidea</taxon>
        <taxon>Bombycidae</taxon>
        <taxon>Bombycinae</taxon>
        <taxon>Bombyx</taxon>
    </lineage>
</organism>
<evidence type="ECO:0000256" key="5">
    <source>
        <dbReference type="SAM" id="SignalP"/>
    </source>
</evidence>
<sequence>MKYKKMKSVTLLFFLFLMEASTYSVANSEAKIKLNRKVSESSYGSDEQYIRQIHSLVNAYREDNSLLGENFIIETKALIDTKYRTWKRNADLINSLLALPKDMNDAGR</sequence>
<evidence type="ECO:0000256" key="2">
    <source>
        <dbReference type="ARBA" id="ARBA00010172"/>
    </source>
</evidence>
<keyword evidence="5" id="KW-0732">Signal</keyword>
<dbReference type="KEGG" id="bman:114251729"/>